<comment type="caution">
    <text evidence="2">The sequence shown here is derived from an EMBL/GenBank/DDBJ whole genome shotgun (WGS) entry which is preliminary data.</text>
</comment>
<sequence length="366" mass="41954">MCNTLDRTYEYVLPEEKKEFNTWQKLYRSPYERPQLDATTRQEASDAETEQPTEQEANFQGAYEAMTEEAVLDGLMELGDAIRGSMVPRTSLHDDSESQDDMSTSDDESTTLEDVFRLEDDEEDITPNSSLSCENVDASLDDESRLEDGITLDATSQSDDEYLSSDYTSQMDDWTSPLTDETWSCSSQPDDDCPDLDMSPHAVEENSTLDIAPRPEEDQVLDDVSRQDPIIPVTTRDRMPGILKAKLERNAVCEHLLTMMNQPSLKPTVRGTQPVPQDFQETYDDAVIQIEELKSLWYCVREMQRYVGKMKENYQLAEKDMRVKAWGYRAQSIEVLDYHLQRMKSKGQASRLNERIGIDDPWPEGE</sequence>
<gene>
    <name evidence="2" type="ORF">N0V84_005736</name>
</gene>
<feature type="compositionally biased region" description="Polar residues" evidence="1">
    <location>
        <begin position="165"/>
        <end position="183"/>
    </location>
</feature>
<keyword evidence="3" id="KW-1185">Reference proteome</keyword>
<evidence type="ECO:0000313" key="2">
    <source>
        <dbReference type="EMBL" id="KAJ4320672.1"/>
    </source>
</evidence>
<dbReference type="OrthoDB" id="5065556at2759"/>
<feature type="region of interest" description="Disordered" evidence="1">
    <location>
        <begin position="26"/>
        <end position="65"/>
    </location>
</feature>
<feature type="region of interest" description="Disordered" evidence="1">
    <location>
        <begin position="87"/>
        <end position="200"/>
    </location>
</feature>
<dbReference type="Proteomes" id="UP001140502">
    <property type="component" value="Unassembled WGS sequence"/>
</dbReference>
<evidence type="ECO:0000256" key="1">
    <source>
        <dbReference type="SAM" id="MobiDB-lite"/>
    </source>
</evidence>
<protein>
    <submittedName>
        <fullName evidence="2">Uncharacterized protein</fullName>
    </submittedName>
</protein>
<reference evidence="2" key="1">
    <citation type="submission" date="2022-10" db="EMBL/GenBank/DDBJ databases">
        <title>Tapping the CABI collections for fungal endophytes: first genome assemblies for Collariella, Neodidymelliopsis, Ascochyta clinopodiicola, Didymella pomorum, Didymosphaeria variabile, Neocosmospora piperis and Neocucurbitaria cava.</title>
        <authorList>
            <person name="Hill R."/>
        </authorList>
    </citation>
    <scope>NUCLEOTIDE SEQUENCE</scope>
    <source>
        <strain evidence="2">IMI 366586</strain>
    </source>
</reference>
<dbReference type="EMBL" id="JAPEUR010000105">
    <property type="protein sequence ID" value="KAJ4320672.1"/>
    <property type="molecule type" value="Genomic_DNA"/>
</dbReference>
<name>A0A9W9BP77_9HYPO</name>
<accession>A0A9W9BP77</accession>
<organism evidence="2 3">
    <name type="scientific">Fusarium piperis</name>
    <dbReference type="NCBI Taxonomy" id="1435070"/>
    <lineage>
        <taxon>Eukaryota</taxon>
        <taxon>Fungi</taxon>
        <taxon>Dikarya</taxon>
        <taxon>Ascomycota</taxon>
        <taxon>Pezizomycotina</taxon>
        <taxon>Sordariomycetes</taxon>
        <taxon>Hypocreomycetidae</taxon>
        <taxon>Hypocreales</taxon>
        <taxon>Nectriaceae</taxon>
        <taxon>Fusarium</taxon>
        <taxon>Fusarium solani species complex</taxon>
    </lineage>
</organism>
<dbReference type="AlphaFoldDB" id="A0A9W9BP77"/>
<proteinExistence type="predicted"/>
<feature type="compositionally biased region" description="Acidic residues" evidence="1">
    <location>
        <begin position="97"/>
        <end position="111"/>
    </location>
</feature>
<evidence type="ECO:0000313" key="3">
    <source>
        <dbReference type="Proteomes" id="UP001140502"/>
    </source>
</evidence>